<dbReference type="InterPro" id="IPR035917">
    <property type="entry name" value="YjbQ-like_sf"/>
</dbReference>
<sequence length="135" mass="15439">MKMFQYKTSKRDEMIDITGDIQDWVTKEGYRDGIVTLFNMHTTAGLTINENADPDVKTDVIRRLDEIYPWNHPKDRHGEGNTAAHLKASTVGTSETVLVKDGKLILGTWQGIYYCEFDGPRPNRKVYARFEGEKA</sequence>
<evidence type="ECO:0000313" key="3">
    <source>
        <dbReference type="Proteomes" id="UP000595823"/>
    </source>
</evidence>
<dbReference type="AlphaFoldDB" id="A0A7T7CCY0"/>
<dbReference type="SUPFAM" id="SSF111038">
    <property type="entry name" value="YjbQ-like"/>
    <property type="match status" value="1"/>
</dbReference>
<dbReference type="PANTHER" id="PTHR30615">
    <property type="entry name" value="UNCHARACTERIZED PROTEIN YJBQ-RELATED"/>
    <property type="match status" value="1"/>
</dbReference>
<keyword evidence="3" id="KW-1185">Reference proteome</keyword>
<evidence type="ECO:0000256" key="1">
    <source>
        <dbReference type="ARBA" id="ARBA00005534"/>
    </source>
</evidence>
<gene>
    <name evidence="2" type="ORF">HUG15_18670</name>
</gene>
<dbReference type="EMBL" id="CP054705">
    <property type="protein sequence ID" value="QQK77404.1"/>
    <property type="molecule type" value="Genomic_DNA"/>
</dbReference>
<dbReference type="PANTHER" id="PTHR30615:SF8">
    <property type="entry name" value="UPF0047 PROTEIN C4A8.02C"/>
    <property type="match status" value="1"/>
</dbReference>
<evidence type="ECO:0000313" key="2">
    <source>
        <dbReference type="EMBL" id="QQK77404.1"/>
    </source>
</evidence>
<comment type="similarity">
    <text evidence="1">Belongs to the UPF0047 family.</text>
</comment>
<reference evidence="2 3" key="1">
    <citation type="submission" date="2020-06" db="EMBL/GenBank/DDBJ databases">
        <title>Genomic analysis of Salicibibacter sp. NKC5-3.</title>
        <authorList>
            <person name="Oh Y.J."/>
        </authorList>
    </citation>
    <scope>NUCLEOTIDE SEQUENCE [LARGE SCALE GENOMIC DNA]</scope>
    <source>
        <strain evidence="2 3">NKC5-3</strain>
    </source>
</reference>
<organism evidence="2 3">
    <name type="scientific">Salicibibacter cibarius</name>
    <dbReference type="NCBI Taxonomy" id="2743000"/>
    <lineage>
        <taxon>Bacteria</taxon>
        <taxon>Bacillati</taxon>
        <taxon>Bacillota</taxon>
        <taxon>Bacilli</taxon>
        <taxon>Bacillales</taxon>
        <taxon>Bacillaceae</taxon>
        <taxon>Salicibibacter</taxon>
    </lineage>
</organism>
<dbReference type="RefSeq" id="WP_200124678.1">
    <property type="nucleotide sequence ID" value="NZ_CP054705.1"/>
</dbReference>
<dbReference type="PROSITE" id="PS01314">
    <property type="entry name" value="UPF0047"/>
    <property type="match status" value="1"/>
</dbReference>
<dbReference type="Proteomes" id="UP000595823">
    <property type="component" value="Chromosome"/>
</dbReference>
<dbReference type="NCBIfam" id="TIGR00149">
    <property type="entry name" value="TIGR00149_YjbQ"/>
    <property type="match status" value="1"/>
</dbReference>
<dbReference type="InterPro" id="IPR001602">
    <property type="entry name" value="UPF0047_YjbQ-like"/>
</dbReference>
<protein>
    <submittedName>
        <fullName evidence="2">YjbQ family protein</fullName>
    </submittedName>
</protein>
<dbReference type="KEGG" id="scia:HUG15_18670"/>
<proteinExistence type="inferred from homology"/>
<dbReference type="PIRSF" id="PIRSF004681">
    <property type="entry name" value="UCP004681"/>
    <property type="match status" value="1"/>
</dbReference>
<dbReference type="Gene3D" id="2.60.120.460">
    <property type="entry name" value="YjbQ-like"/>
    <property type="match status" value="1"/>
</dbReference>
<name>A0A7T7CCY0_9BACI</name>
<accession>A0A7T7CCY0</accession>
<dbReference type="Pfam" id="PF01894">
    <property type="entry name" value="YjbQ"/>
    <property type="match status" value="1"/>
</dbReference>